<dbReference type="EMBL" id="CH478365">
    <property type="protein sequence ID" value="EAT33147.1"/>
    <property type="molecule type" value="Genomic_DNA"/>
</dbReference>
<feature type="compositionally biased region" description="Basic and acidic residues" evidence="3">
    <location>
        <begin position="25"/>
        <end position="44"/>
    </location>
</feature>
<dbReference type="Pfam" id="PF00089">
    <property type="entry name" value="Trypsin"/>
    <property type="match status" value="1"/>
</dbReference>
<dbReference type="SMART" id="SM00020">
    <property type="entry name" value="Tryp_SPc"/>
    <property type="match status" value="1"/>
</dbReference>
<reference evidence="5" key="2">
    <citation type="journal article" date="2007" name="Science">
        <title>Genome sequence of Aedes aegypti, a major arbovirus vector.</title>
        <authorList>
            <person name="Nene V."/>
            <person name="Wortman J.R."/>
            <person name="Lawson D."/>
            <person name="Haas B."/>
            <person name="Kodira C."/>
            <person name="Tu Z.J."/>
            <person name="Loftus B."/>
            <person name="Xi Z."/>
            <person name="Megy K."/>
            <person name="Grabherr M."/>
            <person name="Ren Q."/>
            <person name="Zdobnov E.M."/>
            <person name="Lobo N.F."/>
            <person name="Campbell K.S."/>
            <person name="Brown S.E."/>
            <person name="Bonaldo M.F."/>
            <person name="Zhu J."/>
            <person name="Sinkins S.P."/>
            <person name="Hogenkamp D.G."/>
            <person name="Amedeo P."/>
            <person name="Arensburger P."/>
            <person name="Atkinson P.W."/>
            <person name="Bidwell S."/>
            <person name="Biedler J."/>
            <person name="Birney E."/>
            <person name="Bruggner R.V."/>
            <person name="Costas J."/>
            <person name="Coy M.R."/>
            <person name="Crabtree J."/>
            <person name="Crawford M."/>
            <person name="Debruyn B."/>
            <person name="Decaprio D."/>
            <person name="Eiglmeier K."/>
            <person name="Eisenstadt E."/>
            <person name="El-Dorry H."/>
            <person name="Gelbart W.M."/>
            <person name="Gomes S.L."/>
            <person name="Hammond M."/>
            <person name="Hannick L.I."/>
            <person name="Hogan J.R."/>
            <person name="Holmes M.H."/>
            <person name="Jaffe D."/>
            <person name="Johnston J.S."/>
            <person name="Kennedy R.C."/>
            <person name="Koo H."/>
            <person name="Kravitz S."/>
            <person name="Kriventseva E.V."/>
            <person name="Kulp D."/>
            <person name="Labutti K."/>
            <person name="Lee E."/>
            <person name="Li S."/>
            <person name="Lovin D.D."/>
            <person name="Mao C."/>
            <person name="Mauceli E."/>
            <person name="Menck C.F."/>
            <person name="Miller J.R."/>
            <person name="Montgomery P."/>
            <person name="Mori A."/>
            <person name="Nascimento A.L."/>
            <person name="Naveira H.F."/>
            <person name="Nusbaum C."/>
            <person name="O'leary S."/>
            <person name="Orvis J."/>
            <person name="Pertea M."/>
            <person name="Quesneville H."/>
            <person name="Reidenbach K.R."/>
            <person name="Rogers Y.H."/>
            <person name="Roth C.W."/>
            <person name="Schneider J.R."/>
            <person name="Schatz M."/>
            <person name="Shumway M."/>
            <person name="Stanke M."/>
            <person name="Stinson E.O."/>
            <person name="Tubio J.M."/>
            <person name="Vanzee J.P."/>
            <person name="Verjovski-Almeida S."/>
            <person name="Werner D."/>
            <person name="White O."/>
            <person name="Wyder S."/>
            <person name="Zeng Q."/>
            <person name="Zhao Q."/>
            <person name="Zhao Y."/>
            <person name="Hill C.A."/>
            <person name="Raikhel A.S."/>
            <person name="Soares M.B."/>
            <person name="Knudson D.L."/>
            <person name="Lee N.H."/>
            <person name="Galagan J."/>
            <person name="Salzberg S.L."/>
            <person name="Paulsen I.T."/>
            <person name="Dimopoulos G."/>
            <person name="Collins F.H."/>
            <person name="Birren B."/>
            <person name="Fraser-Liggett C.M."/>
            <person name="Severson D.W."/>
        </authorList>
    </citation>
    <scope>NUCLEOTIDE SEQUENCE [LARGE SCALE GENOMIC DNA]</scope>
    <source>
        <strain evidence="5">Liverpool</strain>
    </source>
</reference>
<dbReference type="AlphaFoldDB" id="Q16FY2"/>
<dbReference type="InterPro" id="IPR001254">
    <property type="entry name" value="Trypsin_dom"/>
</dbReference>
<dbReference type="PROSITE" id="PS50240">
    <property type="entry name" value="TRYPSIN_DOM"/>
    <property type="match status" value="1"/>
</dbReference>
<dbReference type="FunFam" id="2.40.10.10:FF:000068">
    <property type="entry name" value="transmembrane protease serine 2"/>
    <property type="match status" value="1"/>
</dbReference>
<sequence>MDIRSLQKAKNGETRRVALKIQSAEQKHNDHHSQRNTGHDDNRLNMHRHIRDAQWSTVDKILKMRCWDRNLEEMRSNIILTLVFNFTVAADIPNNVSNCGTTIHNIQKPLIVKGTTAIEQGRWPWHASIWHRLSRKTHGYVCGGTLLSDLYVLTAGHCVSKDGNALNERLFTVQLGSVRQNLLLNNFPVQNKAVAEVFLHEEFSSRDFRADIGLLALKTRVKLNEYVRPICLPIRDLRSDYGSIIGRNAVTVGFGMTDSGDYSDELRQLQVPIVDYVTCLQSNREVFGRSLSEGIICAGDVQGGTVCNGDSGGGLYTEESGGRWMIRGVTSFTAQRGWDDSSCSLKDYSAFVNVSFYEPWIRYVMENGQQEGFFHRIGSDDKIGGTKVVVDETPEVVEQPRISDKSTEVDHDVTKTTNHNLTLRRCREYKRKGLVVTGLRGPGHAVLVHFPRNFTKDLYVRIEQALSLLIIPYFPDFESRQLRLNTITEASPSWVEFELDSFLPTKLGSVVYNERREIIGLMQNPAGEPIVMTNASAVLDWIESVVWSGELIR</sequence>
<evidence type="ECO:0000256" key="1">
    <source>
        <dbReference type="ARBA" id="ARBA00023157"/>
    </source>
</evidence>
<dbReference type="eggNOG" id="KOG3627">
    <property type="taxonomic scope" value="Eukaryota"/>
</dbReference>
<protein>
    <submittedName>
        <fullName evidence="5">AAEL014595-PA</fullName>
    </submittedName>
</protein>
<dbReference type="PANTHER" id="PTHR24260:SF136">
    <property type="entry name" value="GH08193P-RELATED"/>
    <property type="match status" value="1"/>
</dbReference>
<feature type="domain" description="Peptidase S1" evidence="4">
    <location>
        <begin position="111"/>
        <end position="366"/>
    </location>
</feature>
<dbReference type="InterPro" id="IPR001314">
    <property type="entry name" value="Peptidase_S1A"/>
</dbReference>
<evidence type="ECO:0000313" key="5">
    <source>
        <dbReference type="EMBL" id="EAT33147.1"/>
    </source>
</evidence>
<dbReference type="GO" id="GO:0006508">
    <property type="term" value="P:proteolysis"/>
    <property type="evidence" value="ECO:0007669"/>
    <property type="project" value="InterPro"/>
</dbReference>
<dbReference type="PANTHER" id="PTHR24260">
    <property type="match status" value="1"/>
</dbReference>
<dbReference type="InterPro" id="IPR043504">
    <property type="entry name" value="Peptidase_S1_PA_chymotrypsin"/>
</dbReference>
<dbReference type="InterPro" id="IPR018114">
    <property type="entry name" value="TRYPSIN_HIS"/>
</dbReference>
<dbReference type="STRING" id="7159.Q16FY2"/>
<name>Q16FY2_AEDAE</name>
<dbReference type="Gene3D" id="2.40.10.10">
    <property type="entry name" value="Trypsin-like serine proteases"/>
    <property type="match status" value="1"/>
</dbReference>
<reference evidence="5" key="3">
    <citation type="submission" date="2012-09" db="EMBL/GenBank/DDBJ databases">
        <authorList>
            <consortium name="VectorBase"/>
        </authorList>
    </citation>
    <scope>NUCLEOTIDE SEQUENCE</scope>
    <source>
        <strain evidence="5">Liverpool</strain>
    </source>
</reference>
<comment type="similarity">
    <text evidence="2">Belongs to the peptidase S1 family. CLIP subfamily.</text>
</comment>
<dbReference type="OMA" id="HIRDAQW"/>
<dbReference type="PROSITE" id="PS00134">
    <property type="entry name" value="TRYPSIN_HIS"/>
    <property type="match status" value="1"/>
</dbReference>
<dbReference type="PhylomeDB" id="Q16FY2"/>
<gene>
    <name evidence="5" type="ORF">AaeL_AAEL014595</name>
</gene>
<dbReference type="GO" id="GO:0004252">
    <property type="term" value="F:serine-type endopeptidase activity"/>
    <property type="evidence" value="ECO:0007669"/>
    <property type="project" value="InterPro"/>
</dbReference>
<evidence type="ECO:0000313" key="6">
    <source>
        <dbReference type="Proteomes" id="UP000682892"/>
    </source>
</evidence>
<dbReference type="HOGENOM" id="CLU_514148_0_0_1"/>
<proteinExistence type="inferred from homology"/>
<feature type="region of interest" description="Disordered" evidence="3">
    <location>
        <begin position="23"/>
        <end position="44"/>
    </location>
</feature>
<evidence type="ECO:0000256" key="3">
    <source>
        <dbReference type="SAM" id="MobiDB-lite"/>
    </source>
</evidence>
<dbReference type="InterPro" id="IPR009003">
    <property type="entry name" value="Peptidase_S1_PA"/>
</dbReference>
<evidence type="ECO:0000256" key="2">
    <source>
        <dbReference type="ARBA" id="ARBA00024195"/>
    </source>
</evidence>
<reference evidence="5" key="1">
    <citation type="submission" date="2005-10" db="EMBL/GenBank/DDBJ databases">
        <authorList>
            <person name="Loftus B.J."/>
            <person name="Nene V.M."/>
            <person name="Hannick L.I."/>
            <person name="Bidwell S."/>
            <person name="Haas B."/>
            <person name="Amedeo P."/>
            <person name="Orvis J."/>
            <person name="Wortman J.R."/>
            <person name="White O.R."/>
            <person name="Salzberg S."/>
            <person name="Shumway M."/>
            <person name="Koo H."/>
            <person name="Zhao Y."/>
            <person name="Holmes M."/>
            <person name="Miller J."/>
            <person name="Schatz M."/>
            <person name="Pop M."/>
            <person name="Pai G."/>
            <person name="Utterback T."/>
            <person name="Rogers Y.-H."/>
            <person name="Kravitz S."/>
            <person name="Fraser C.M."/>
        </authorList>
    </citation>
    <scope>NUCLEOTIDE SEQUENCE</scope>
    <source>
        <strain evidence="5">Liverpool</strain>
    </source>
</reference>
<keyword evidence="1" id="KW-1015">Disulfide bond</keyword>
<dbReference type="CDD" id="cd00190">
    <property type="entry name" value="Tryp_SPc"/>
    <property type="match status" value="1"/>
</dbReference>
<evidence type="ECO:0000259" key="4">
    <source>
        <dbReference type="PROSITE" id="PS50240"/>
    </source>
</evidence>
<dbReference type="SUPFAM" id="SSF50494">
    <property type="entry name" value="Trypsin-like serine proteases"/>
    <property type="match status" value="1"/>
</dbReference>
<dbReference type="VEuPathDB" id="VectorBase:AAEL024784"/>
<dbReference type="InterPro" id="IPR051333">
    <property type="entry name" value="CLIP_Serine_Protease"/>
</dbReference>
<accession>Q16FY2</accession>
<dbReference type="VEuPathDB" id="VectorBase:AAEL014595"/>
<dbReference type="PaxDb" id="7159-AAEL014595-PA"/>
<dbReference type="PRINTS" id="PR00722">
    <property type="entry name" value="CHYMOTRYPSIN"/>
</dbReference>
<organism evidence="5 6">
    <name type="scientific">Aedes aegypti</name>
    <name type="common">Yellowfever mosquito</name>
    <name type="synonym">Culex aegypti</name>
    <dbReference type="NCBI Taxonomy" id="7159"/>
    <lineage>
        <taxon>Eukaryota</taxon>
        <taxon>Metazoa</taxon>
        <taxon>Ecdysozoa</taxon>
        <taxon>Arthropoda</taxon>
        <taxon>Hexapoda</taxon>
        <taxon>Insecta</taxon>
        <taxon>Pterygota</taxon>
        <taxon>Neoptera</taxon>
        <taxon>Endopterygota</taxon>
        <taxon>Diptera</taxon>
        <taxon>Nematocera</taxon>
        <taxon>Culicoidea</taxon>
        <taxon>Culicidae</taxon>
        <taxon>Culicinae</taxon>
        <taxon>Aedini</taxon>
        <taxon>Aedes</taxon>
        <taxon>Stegomyia</taxon>
    </lineage>
</organism>
<dbReference type="Proteomes" id="UP000682892">
    <property type="component" value="Unassembled WGS sequence"/>
</dbReference>